<accession>X1DBU4</accession>
<proteinExistence type="predicted"/>
<evidence type="ECO:0000313" key="7">
    <source>
        <dbReference type="EMBL" id="GAH02509.1"/>
    </source>
</evidence>
<sequence length="143" mass="15918">VGIFNTYLGLILPMIAFSIPSATLFFRNFYMNVPTEMIESARVDGCGIPGIYRRIILPLSGITFAVSVMINFTWIWNSFLWGLVLTQGPAVQPVMVAVNNLHGTYVAMWNVQMAGSLMAALPMVVIYAYFGKYITRGVLAQRK</sequence>
<evidence type="ECO:0000256" key="5">
    <source>
        <dbReference type="SAM" id="Phobius"/>
    </source>
</evidence>
<dbReference type="AlphaFoldDB" id="X1DBU4"/>
<evidence type="ECO:0000256" key="1">
    <source>
        <dbReference type="ARBA" id="ARBA00004141"/>
    </source>
</evidence>
<dbReference type="PANTHER" id="PTHR43879">
    <property type="entry name" value="ABC TRANSPORTER PERMEASE PROTEIN"/>
    <property type="match status" value="1"/>
</dbReference>
<dbReference type="Gene3D" id="1.10.3720.10">
    <property type="entry name" value="MetI-like"/>
    <property type="match status" value="1"/>
</dbReference>
<feature type="domain" description="ABC transmembrane type-1" evidence="6">
    <location>
        <begin position="1"/>
        <end position="130"/>
    </location>
</feature>
<evidence type="ECO:0000256" key="4">
    <source>
        <dbReference type="ARBA" id="ARBA00023136"/>
    </source>
</evidence>
<dbReference type="InterPro" id="IPR035906">
    <property type="entry name" value="MetI-like_sf"/>
</dbReference>
<name>X1DBU4_9ZZZZ</name>
<dbReference type="SUPFAM" id="SSF161098">
    <property type="entry name" value="MetI-like"/>
    <property type="match status" value="1"/>
</dbReference>
<organism evidence="7">
    <name type="scientific">marine sediment metagenome</name>
    <dbReference type="NCBI Taxonomy" id="412755"/>
    <lineage>
        <taxon>unclassified sequences</taxon>
        <taxon>metagenomes</taxon>
        <taxon>ecological metagenomes</taxon>
    </lineage>
</organism>
<evidence type="ECO:0000256" key="2">
    <source>
        <dbReference type="ARBA" id="ARBA00022692"/>
    </source>
</evidence>
<evidence type="ECO:0000259" key="6">
    <source>
        <dbReference type="PROSITE" id="PS50928"/>
    </source>
</evidence>
<dbReference type="GO" id="GO:0055085">
    <property type="term" value="P:transmembrane transport"/>
    <property type="evidence" value="ECO:0007669"/>
    <property type="project" value="InterPro"/>
</dbReference>
<gene>
    <name evidence="7" type="ORF">S01H4_49818</name>
</gene>
<dbReference type="CDD" id="cd06261">
    <property type="entry name" value="TM_PBP2"/>
    <property type="match status" value="1"/>
</dbReference>
<keyword evidence="4 5" id="KW-0472">Membrane</keyword>
<reference evidence="7" key="1">
    <citation type="journal article" date="2014" name="Front. Microbiol.">
        <title>High frequency of phylogenetically diverse reductive dehalogenase-homologous genes in deep subseafloor sedimentary metagenomes.</title>
        <authorList>
            <person name="Kawai M."/>
            <person name="Futagami T."/>
            <person name="Toyoda A."/>
            <person name="Takaki Y."/>
            <person name="Nishi S."/>
            <person name="Hori S."/>
            <person name="Arai W."/>
            <person name="Tsubouchi T."/>
            <person name="Morono Y."/>
            <person name="Uchiyama I."/>
            <person name="Ito T."/>
            <person name="Fujiyama A."/>
            <person name="Inagaki F."/>
            <person name="Takami H."/>
        </authorList>
    </citation>
    <scope>NUCLEOTIDE SEQUENCE</scope>
    <source>
        <strain evidence="7">Expedition CK06-06</strain>
    </source>
</reference>
<dbReference type="GO" id="GO:0016020">
    <property type="term" value="C:membrane"/>
    <property type="evidence" value="ECO:0007669"/>
    <property type="project" value="UniProtKB-SubCell"/>
</dbReference>
<comment type="caution">
    <text evidence="7">The sequence shown here is derived from an EMBL/GenBank/DDBJ whole genome shotgun (WGS) entry which is preliminary data.</text>
</comment>
<dbReference type="PANTHER" id="PTHR43879:SF1">
    <property type="entry name" value="GLUCOSE IMPORT SYSTEM PERMEASE PROTEIN GLCU"/>
    <property type="match status" value="1"/>
</dbReference>
<keyword evidence="3 5" id="KW-1133">Transmembrane helix</keyword>
<keyword evidence="2 5" id="KW-0812">Transmembrane</keyword>
<comment type="subcellular location">
    <subcellularLocation>
        <location evidence="1">Membrane</location>
        <topology evidence="1">Multi-pass membrane protein</topology>
    </subcellularLocation>
</comment>
<protein>
    <recommendedName>
        <fullName evidence="6">ABC transmembrane type-1 domain-containing protein</fullName>
    </recommendedName>
</protein>
<feature type="transmembrane region" description="Helical" evidence="5">
    <location>
        <begin position="109"/>
        <end position="130"/>
    </location>
</feature>
<dbReference type="EMBL" id="BART01028217">
    <property type="protein sequence ID" value="GAH02509.1"/>
    <property type="molecule type" value="Genomic_DNA"/>
</dbReference>
<feature type="non-terminal residue" evidence="7">
    <location>
        <position position="1"/>
    </location>
</feature>
<feature type="transmembrane region" description="Helical" evidence="5">
    <location>
        <begin position="51"/>
        <end position="76"/>
    </location>
</feature>
<dbReference type="InterPro" id="IPR000515">
    <property type="entry name" value="MetI-like"/>
</dbReference>
<feature type="transmembrane region" description="Helical" evidence="5">
    <location>
        <begin position="6"/>
        <end position="30"/>
    </location>
</feature>
<dbReference type="PROSITE" id="PS50928">
    <property type="entry name" value="ABC_TM1"/>
    <property type="match status" value="1"/>
</dbReference>
<evidence type="ECO:0000256" key="3">
    <source>
        <dbReference type="ARBA" id="ARBA00022989"/>
    </source>
</evidence>
<dbReference type="Pfam" id="PF00528">
    <property type="entry name" value="BPD_transp_1"/>
    <property type="match status" value="1"/>
</dbReference>